<reference evidence="1" key="1">
    <citation type="submission" date="2020-09" db="EMBL/GenBank/DDBJ databases">
        <title>Genome-Enabled Discovery of Anthraquinone Biosynthesis in Senna tora.</title>
        <authorList>
            <person name="Kang S.-H."/>
            <person name="Pandey R.P."/>
            <person name="Lee C.-M."/>
            <person name="Sim J.-S."/>
            <person name="Jeong J.-T."/>
            <person name="Choi B.-S."/>
            <person name="Jung M."/>
            <person name="Ginzburg D."/>
            <person name="Zhao K."/>
            <person name="Won S.Y."/>
            <person name="Oh T.-J."/>
            <person name="Yu Y."/>
            <person name="Kim N.-H."/>
            <person name="Lee O.R."/>
            <person name="Lee T.-H."/>
            <person name="Bashyal P."/>
            <person name="Kim T.-S."/>
            <person name="Lee W.-H."/>
            <person name="Kawkins C."/>
            <person name="Kim C.-K."/>
            <person name="Kim J.S."/>
            <person name="Ahn B.O."/>
            <person name="Rhee S.Y."/>
            <person name="Sohng J.K."/>
        </authorList>
    </citation>
    <scope>NUCLEOTIDE SEQUENCE</scope>
    <source>
        <tissue evidence="1">Leaf</tissue>
    </source>
</reference>
<keyword evidence="2" id="KW-1185">Reference proteome</keyword>
<evidence type="ECO:0000313" key="1">
    <source>
        <dbReference type="EMBL" id="KAF7823635.1"/>
    </source>
</evidence>
<proteinExistence type="predicted"/>
<accession>A0A834TKU2</accession>
<name>A0A834TKU2_9FABA</name>
<organism evidence="1 2">
    <name type="scientific">Senna tora</name>
    <dbReference type="NCBI Taxonomy" id="362788"/>
    <lineage>
        <taxon>Eukaryota</taxon>
        <taxon>Viridiplantae</taxon>
        <taxon>Streptophyta</taxon>
        <taxon>Embryophyta</taxon>
        <taxon>Tracheophyta</taxon>
        <taxon>Spermatophyta</taxon>
        <taxon>Magnoliopsida</taxon>
        <taxon>eudicotyledons</taxon>
        <taxon>Gunneridae</taxon>
        <taxon>Pentapetalae</taxon>
        <taxon>rosids</taxon>
        <taxon>fabids</taxon>
        <taxon>Fabales</taxon>
        <taxon>Fabaceae</taxon>
        <taxon>Caesalpinioideae</taxon>
        <taxon>Cassia clade</taxon>
        <taxon>Senna</taxon>
    </lineage>
</organism>
<dbReference type="EMBL" id="JAAIUW010000007">
    <property type="protein sequence ID" value="KAF7823635.1"/>
    <property type="molecule type" value="Genomic_DNA"/>
</dbReference>
<evidence type="ECO:0000313" key="2">
    <source>
        <dbReference type="Proteomes" id="UP000634136"/>
    </source>
</evidence>
<dbReference type="Proteomes" id="UP000634136">
    <property type="component" value="Unassembled WGS sequence"/>
</dbReference>
<gene>
    <name evidence="1" type="ORF">G2W53_021779</name>
</gene>
<comment type="caution">
    <text evidence="1">The sequence shown here is derived from an EMBL/GenBank/DDBJ whole genome shotgun (WGS) entry which is preliminary data.</text>
</comment>
<sequence>MRHSSARNVIECCFGMLKMRASDPIEEAVIEGNGEGDCAANSTPVETNTISSIETSTAWSNWWDSLVCLKNRKVEVCLKNKMEVLQNAHPPLDTRRGQGTGGKRDGIVVRRYFQCKQ</sequence>
<protein>
    <submittedName>
        <fullName evidence="1">Protein ALP1-like</fullName>
    </submittedName>
</protein>
<dbReference type="AlphaFoldDB" id="A0A834TKU2"/>